<dbReference type="GO" id="GO:0019005">
    <property type="term" value="C:SCF ubiquitin ligase complex"/>
    <property type="evidence" value="ECO:0007669"/>
    <property type="project" value="TreeGrafter"/>
</dbReference>
<dbReference type="Pfam" id="PF23598">
    <property type="entry name" value="LRR_14"/>
    <property type="match status" value="1"/>
</dbReference>
<evidence type="ECO:0000313" key="5">
    <source>
        <dbReference type="Proteomes" id="UP000316855"/>
    </source>
</evidence>
<evidence type="ECO:0000259" key="3">
    <source>
        <dbReference type="Pfam" id="PF23598"/>
    </source>
</evidence>
<dbReference type="SUPFAM" id="SSF52047">
    <property type="entry name" value="RNI-like"/>
    <property type="match status" value="2"/>
</dbReference>
<gene>
    <name evidence="4" type="ORF">Pan161_27540</name>
</gene>
<name>A0A517VDM4_9PLAN</name>
<dbReference type="AlphaFoldDB" id="A0A517VDM4"/>
<dbReference type="EMBL" id="CP036343">
    <property type="protein sequence ID" value="QDT91099.1"/>
    <property type="molecule type" value="Genomic_DNA"/>
</dbReference>
<dbReference type="InterPro" id="IPR006553">
    <property type="entry name" value="Leu-rich_rpt_Cys-con_subtyp"/>
</dbReference>
<reference evidence="4 5" key="1">
    <citation type="submission" date="2019-02" db="EMBL/GenBank/DDBJ databases">
        <title>Deep-cultivation of Planctomycetes and their phenomic and genomic characterization uncovers novel biology.</title>
        <authorList>
            <person name="Wiegand S."/>
            <person name="Jogler M."/>
            <person name="Boedeker C."/>
            <person name="Pinto D."/>
            <person name="Vollmers J."/>
            <person name="Rivas-Marin E."/>
            <person name="Kohn T."/>
            <person name="Peeters S.H."/>
            <person name="Heuer A."/>
            <person name="Rast P."/>
            <person name="Oberbeckmann S."/>
            <person name="Bunk B."/>
            <person name="Jeske O."/>
            <person name="Meyerdierks A."/>
            <person name="Storesund J.E."/>
            <person name="Kallscheuer N."/>
            <person name="Luecker S."/>
            <person name="Lage O.M."/>
            <person name="Pohl T."/>
            <person name="Merkel B.J."/>
            <person name="Hornburger P."/>
            <person name="Mueller R.-W."/>
            <person name="Bruemmer F."/>
            <person name="Labrenz M."/>
            <person name="Spormann A.M."/>
            <person name="Op den Camp H."/>
            <person name="Overmann J."/>
            <person name="Amann R."/>
            <person name="Jetten M.S.M."/>
            <person name="Mascher T."/>
            <person name="Medema M.H."/>
            <person name="Devos D.P."/>
            <person name="Kaster A.-K."/>
            <person name="Ovreas L."/>
            <person name="Rohde M."/>
            <person name="Galperin M.Y."/>
            <person name="Jogler C."/>
        </authorList>
    </citation>
    <scope>NUCLEOTIDE SEQUENCE [LARGE SCALE GENOMIC DNA]</scope>
    <source>
        <strain evidence="4 5">Pan161</strain>
    </source>
</reference>
<dbReference type="InterPro" id="IPR055414">
    <property type="entry name" value="LRR_R13L4/SHOC2-like"/>
</dbReference>
<keyword evidence="5" id="KW-1185">Reference proteome</keyword>
<dbReference type="Gene3D" id="3.80.10.10">
    <property type="entry name" value="Ribonuclease Inhibitor"/>
    <property type="match status" value="3"/>
</dbReference>
<feature type="signal peptide" evidence="2">
    <location>
        <begin position="1"/>
        <end position="22"/>
    </location>
</feature>
<dbReference type="KEGG" id="gax:Pan161_27540"/>
<evidence type="ECO:0000313" key="4">
    <source>
        <dbReference type="EMBL" id="QDT91099.1"/>
    </source>
</evidence>
<sequence precursor="true">MRKPSRKSFVLLVLCVTVAGVAYEWHATPEAERSVVQQQAPPPEPTALATLQKLKQLGARWKRNQHGQVYWLFLKRLPLADDDLTVLKELPEVQTLTLRGVHTIKGNHFTDDGLRHVGQLKKLRYFDLSVNYHLTDVGMRHLESLKQLEHLDLSGCRRFSDACGKSLAQLTSLRTLKLRQTSFTPDVLTALSQLPELKYLSLNNNKGMWLDEKTIVPLEKMPLEELVNLRIKDENLPLIARLKSLKSLPFGPDRSIKDDQLSYLTHIRQIKKLNLVLTRGISDTSQLKQLRTLPELETLSISLGKRSEGDPLDRSGLLALAKIPALKELGIGLVNVPVLEAISHCTQVQKLNLNVDSSQFQPTDLAYLKEMSRLKDVTVQIALVSDDLWATLGKVKSLEEISFNRGWPPQKEPPPFSMTSLKQLQNLPHLKGLDLNGFPVTDEGLGYLGQCRTLERLGLNNAPITNAGLLQLRHLSQLKKFSFYGSKIDREPAEELHQFIPQCEIEDNWCCGCMTIYADRRFTQK</sequence>
<feature type="chain" id="PRO_5022157028" evidence="2">
    <location>
        <begin position="23"/>
        <end position="525"/>
    </location>
</feature>
<keyword evidence="1" id="KW-0677">Repeat</keyword>
<feature type="domain" description="Disease resistance R13L4/SHOC-2-like LRR" evidence="3">
    <location>
        <begin position="139"/>
        <end position="424"/>
    </location>
</feature>
<evidence type="ECO:0000256" key="1">
    <source>
        <dbReference type="ARBA" id="ARBA00022737"/>
    </source>
</evidence>
<keyword evidence="2" id="KW-0732">Signal</keyword>
<dbReference type="PANTHER" id="PTHR13318">
    <property type="entry name" value="PARTNER OF PAIRED, ISOFORM B-RELATED"/>
    <property type="match status" value="1"/>
</dbReference>
<protein>
    <submittedName>
        <fullName evidence="4">Leucine Rich repeats (2 copies)</fullName>
    </submittedName>
</protein>
<organism evidence="4 5">
    <name type="scientific">Gimesia algae</name>
    <dbReference type="NCBI Taxonomy" id="2527971"/>
    <lineage>
        <taxon>Bacteria</taxon>
        <taxon>Pseudomonadati</taxon>
        <taxon>Planctomycetota</taxon>
        <taxon>Planctomycetia</taxon>
        <taxon>Planctomycetales</taxon>
        <taxon>Planctomycetaceae</taxon>
        <taxon>Gimesia</taxon>
    </lineage>
</organism>
<accession>A0A517VDM4</accession>
<dbReference type="Proteomes" id="UP000316855">
    <property type="component" value="Chromosome"/>
</dbReference>
<dbReference type="GO" id="GO:0031146">
    <property type="term" value="P:SCF-dependent proteasomal ubiquitin-dependent protein catabolic process"/>
    <property type="evidence" value="ECO:0007669"/>
    <property type="project" value="TreeGrafter"/>
</dbReference>
<proteinExistence type="predicted"/>
<evidence type="ECO:0000256" key="2">
    <source>
        <dbReference type="SAM" id="SignalP"/>
    </source>
</evidence>
<dbReference type="InterPro" id="IPR032675">
    <property type="entry name" value="LRR_dom_sf"/>
</dbReference>
<dbReference type="SMART" id="SM00367">
    <property type="entry name" value="LRR_CC"/>
    <property type="match status" value="3"/>
</dbReference>